<dbReference type="AlphaFoldDB" id="A0A830CSG4"/>
<proteinExistence type="predicted"/>
<comment type="caution">
    <text evidence="1">The sequence shown here is derived from an EMBL/GenBank/DDBJ whole genome shotgun (WGS) entry which is preliminary data.</text>
</comment>
<reference evidence="1" key="1">
    <citation type="submission" date="2020-07" db="EMBL/GenBank/DDBJ databases">
        <title>Ethylene signaling mediates host invasion by parasitic plants.</title>
        <authorList>
            <person name="Yoshida S."/>
        </authorList>
    </citation>
    <scope>NUCLEOTIDE SEQUENCE</scope>
    <source>
        <strain evidence="1">Okayama</strain>
    </source>
</reference>
<evidence type="ECO:0000313" key="2">
    <source>
        <dbReference type="Proteomes" id="UP000653305"/>
    </source>
</evidence>
<keyword evidence="1" id="KW-0418">Kinase</keyword>
<name>A0A830CSG4_9LAMI</name>
<keyword evidence="2" id="KW-1185">Reference proteome</keyword>
<dbReference type="GO" id="GO:0016301">
    <property type="term" value="F:kinase activity"/>
    <property type="evidence" value="ECO:0007669"/>
    <property type="project" value="UniProtKB-KW"/>
</dbReference>
<dbReference type="Proteomes" id="UP000653305">
    <property type="component" value="Unassembled WGS sequence"/>
</dbReference>
<accession>A0A830CSG4</accession>
<dbReference type="OrthoDB" id="1741734at2759"/>
<gene>
    <name evidence="1" type="ORF">PHJA_002337900</name>
</gene>
<dbReference type="EMBL" id="BMAC01000718">
    <property type="protein sequence ID" value="GFQ01940.1"/>
    <property type="molecule type" value="Genomic_DNA"/>
</dbReference>
<sequence length="157" mass="18038">MTVSNYNLQILYGGHKGVYGSLVERDSENETGIIRDADSHELFSDKELLRYRFIFNHFLSLGEQDIIGKTDVELFSGAGVKEPQDFKREPVFSKRGETIGINYMGMEVTDQVRNREKMAKLREEMVVQKAKETELNKTIHITGLTCSSLMVIYMYID</sequence>
<evidence type="ECO:0000313" key="1">
    <source>
        <dbReference type="EMBL" id="GFQ01940.1"/>
    </source>
</evidence>
<keyword evidence="1" id="KW-0808">Transferase</keyword>
<organism evidence="1 2">
    <name type="scientific">Phtheirospermum japonicum</name>
    <dbReference type="NCBI Taxonomy" id="374723"/>
    <lineage>
        <taxon>Eukaryota</taxon>
        <taxon>Viridiplantae</taxon>
        <taxon>Streptophyta</taxon>
        <taxon>Embryophyta</taxon>
        <taxon>Tracheophyta</taxon>
        <taxon>Spermatophyta</taxon>
        <taxon>Magnoliopsida</taxon>
        <taxon>eudicotyledons</taxon>
        <taxon>Gunneridae</taxon>
        <taxon>Pentapetalae</taxon>
        <taxon>asterids</taxon>
        <taxon>lamiids</taxon>
        <taxon>Lamiales</taxon>
        <taxon>Orobanchaceae</taxon>
        <taxon>Orobanchaceae incertae sedis</taxon>
        <taxon>Phtheirospermum</taxon>
    </lineage>
</organism>
<protein>
    <submittedName>
        <fullName evidence="1">Histidine kinase 5</fullName>
    </submittedName>
</protein>